<dbReference type="PANTHER" id="PTHR40048">
    <property type="entry name" value="RHAMNOSYL O-METHYLTRANSFERASE"/>
    <property type="match status" value="1"/>
</dbReference>
<feature type="compositionally biased region" description="Low complexity" evidence="3">
    <location>
        <begin position="231"/>
        <end position="251"/>
    </location>
</feature>
<dbReference type="Gene3D" id="3.40.50.150">
    <property type="entry name" value="Vaccinia Virus protein VP39"/>
    <property type="match status" value="1"/>
</dbReference>
<dbReference type="InterPro" id="IPR029063">
    <property type="entry name" value="SAM-dependent_MTases_sf"/>
</dbReference>
<dbReference type="PANTHER" id="PTHR40048:SF1">
    <property type="entry name" value="RHAMNOSYL O-METHYLTRANSFERASE"/>
    <property type="match status" value="1"/>
</dbReference>
<dbReference type="KEGG" id="nhy:JQS43_17670"/>
<organism evidence="4 5">
    <name type="scientific">Natronosporangium hydrolyticum</name>
    <dbReference type="NCBI Taxonomy" id="2811111"/>
    <lineage>
        <taxon>Bacteria</taxon>
        <taxon>Bacillati</taxon>
        <taxon>Actinomycetota</taxon>
        <taxon>Actinomycetes</taxon>
        <taxon>Micromonosporales</taxon>
        <taxon>Micromonosporaceae</taxon>
        <taxon>Natronosporangium</taxon>
    </lineage>
</organism>
<name>A0A895YN63_9ACTN</name>
<reference evidence="4" key="1">
    <citation type="submission" date="2021-02" db="EMBL/GenBank/DDBJ databases">
        <title>Natrosporangium hydrolyticum gen. nov., sp. nov, a haloalkaliphilic actinobacterium from a soda solonchak soil.</title>
        <authorList>
            <person name="Sorokin D.Y."/>
            <person name="Khijniak T.V."/>
            <person name="Zakharycheva A.P."/>
            <person name="Boueva O.V."/>
            <person name="Ariskina E.V."/>
            <person name="Hahnke R.L."/>
            <person name="Bunk B."/>
            <person name="Sproer C."/>
            <person name="Schumann P."/>
            <person name="Evtushenko L.I."/>
            <person name="Kublanov I.V."/>
        </authorList>
    </citation>
    <scope>NUCLEOTIDE SEQUENCE</scope>
    <source>
        <strain evidence="4">DSM 106523</strain>
    </source>
</reference>
<evidence type="ECO:0000313" key="5">
    <source>
        <dbReference type="Proteomes" id="UP000662857"/>
    </source>
</evidence>
<dbReference type="GO" id="GO:0032259">
    <property type="term" value="P:methylation"/>
    <property type="evidence" value="ECO:0007669"/>
    <property type="project" value="UniProtKB-KW"/>
</dbReference>
<dbReference type="Pfam" id="PF13578">
    <property type="entry name" value="Methyltransf_24"/>
    <property type="match status" value="1"/>
</dbReference>
<feature type="region of interest" description="Disordered" evidence="3">
    <location>
        <begin position="207"/>
        <end position="266"/>
    </location>
</feature>
<keyword evidence="5" id="KW-1185">Reference proteome</keyword>
<evidence type="ECO:0000256" key="1">
    <source>
        <dbReference type="ARBA" id="ARBA00022603"/>
    </source>
</evidence>
<accession>A0A895YN63</accession>
<dbReference type="EMBL" id="CP070499">
    <property type="protein sequence ID" value="QSB17402.1"/>
    <property type="molecule type" value="Genomic_DNA"/>
</dbReference>
<evidence type="ECO:0000313" key="4">
    <source>
        <dbReference type="EMBL" id="QSB17402.1"/>
    </source>
</evidence>
<dbReference type="AlphaFoldDB" id="A0A895YN63"/>
<feature type="compositionally biased region" description="Polar residues" evidence="3">
    <location>
        <begin position="207"/>
        <end position="216"/>
    </location>
</feature>
<sequence>MPPHEGLALYQAAVQAAATSGPLLEIGSYCGKSTIYLAAAARAASTRAASTRAASTRDTAAPVITLDHHRGSEEHQPGWEYHDPDLVDPVTGRIDTLPVLRRVLATAGVEDTVTVIVGDSATVAAIWATPLALLFIDGGHTDAAAQADYHGWAPHLRPGGLLVIHDVFEDPADGGQAPYRIFRTALDRDGFHQVAATGSLRVLQRGETVQSGTPANSAAVGPAGSSPPSKTARVAGSPASAASASSTAPAVQEVRSSGHTARSGTT</sequence>
<dbReference type="GO" id="GO:0008168">
    <property type="term" value="F:methyltransferase activity"/>
    <property type="evidence" value="ECO:0007669"/>
    <property type="project" value="UniProtKB-KW"/>
</dbReference>
<dbReference type="Proteomes" id="UP000662857">
    <property type="component" value="Chromosome"/>
</dbReference>
<keyword evidence="2" id="KW-0808">Transferase</keyword>
<feature type="compositionally biased region" description="Polar residues" evidence="3">
    <location>
        <begin position="254"/>
        <end position="266"/>
    </location>
</feature>
<gene>
    <name evidence="4" type="ORF">JQS43_17670</name>
</gene>
<protein>
    <submittedName>
        <fullName evidence="4">Class I SAM-dependent methyltransferase</fullName>
    </submittedName>
</protein>
<evidence type="ECO:0000256" key="2">
    <source>
        <dbReference type="ARBA" id="ARBA00022679"/>
    </source>
</evidence>
<evidence type="ECO:0000256" key="3">
    <source>
        <dbReference type="SAM" id="MobiDB-lite"/>
    </source>
</evidence>
<dbReference type="GO" id="GO:0005886">
    <property type="term" value="C:plasma membrane"/>
    <property type="evidence" value="ECO:0007669"/>
    <property type="project" value="TreeGrafter"/>
</dbReference>
<proteinExistence type="predicted"/>
<keyword evidence="1 4" id="KW-0489">Methyltransferase</keyword>
<dbReference type="SUPFAM" id="SSF53335">
    <property type="entry name" value="S-adenosyl-L-methionine-dependent methyltransferases"/>
    <property type="match status" value="1"/>
</dbReference>
<dbReference type="GO" id="GO:0071770">
    <property type="term" value="P:DIM/DIP cell wall layer assembly"/>
    <property type="evidence" value="ECO:0007669"/>
    <property type="project" value="TreeGrafter"/>
</dbReference>